<comment type="caution">
    <text evidence="1">The sequence shown here is derived from an EMBL/GenBank/DDBJ whole genome shotgun (WGS) entry which is preliminary data.</text>
</comment>
<sequence length="157" mass="18069">MRYTRTGKSHFAKRFSDRFIDGDDLIFNDSISKDLFTQGRFDDLNELARKRLGEYSGDKIIYQPIEFTANKMNLKVAVDGGYTFVDVNNFKEKDEAFLEFADELEKEHYEPTGFIASGSRTSFIHKFCNIVINCYPNQVNFADNFGTVVSAVQENLK</sequence>
<reference evidence="1" key="1">
    <citation type="submission" date="2021-06" db="EMBL/GenBank/DDBJ databases">
        <authorList>
            <person name="Kallberg Y."/>
            <person name="Tangrot J."/>
            <person name="Rosling A."/>
        </authorList>
    </citation>
    <scope>NUCLEOTIDE SEQUENCE</scope>
    <source>
        <strain evidence="1">UK204</strain>
    </source>
</reference>
<dbReference type="Proteomes" id="UP000789570">
    <property type="component" value="Unassembled WGS sequence"/>
</dbReference>
<keyword evidence="2" id="KW-1185">Reference proteome</keyword>
<dbReference type="EMBL" id="CAJVPQ010007883">
    <property type="protein sequence ID" value="CAG8701375.1"/>
    <property type="molecule type" value="Genomic_DNA"/>
</dbReference>
<protein>
    <submittedName>
        <fullName evidence="1">2805_t:CDS:1</fullName>
    </submittedName>
</protein>
<accession>A0A9N9N4C1</accession>
<evidence type="ECO:0000313" key="1">
    <source>
        <dbReference type="EMBL" id="CAG8701375.1"/>
    </source>
</evidence>
<evidence type="ECO:0000313" key="2">
    <source>
        <dbReference type="Proteomes" id="UP000789570"/>
    </source>
</evidence>
<organism evidence="1 2">
    <name type="scientific">Funneliformis caledonium</name>
    <dbReference type="NCBI Taxonomy" id="1117310"/>
    <lineage>
        <taxon>Eukaryota</taxon>
        <taxon>Fungi</taxon>
        <taxon>Fungi incertae sedis</taxon>
        <taxon>Mucoromycota</taxon>
        <taxon>Glomeromycotina</taxon>
        <taxon>Glomeromycetes</taxon>
        <taxon>Glomerales</taxon>
        <taxon>Glomeraceae</taxon>
        <taxon>Funneliformis</taxon>
    </lineage>
</organism>
<proteinExistence type="predicted"/>
<dbReference type="AlphaFoldDB" id="A0A9N9N4C1"/>
<gene>
    <name evidence="1" type="ORF">FCALED_LOCUS13491</name>
</gene>
<dbReference type="OrthoDB" id="10435586at2759"/>
<name>A0A9N9N4C1_9GLOM</name>